<dbReference type="PANTHER" id="PTHR10830">
    <property type="entry name" value="DOLICHYL-DIPHOSPHOOLIGOSACCHARIDE--PROTEIN GLYCOSYLTRANSFERASE 48 KDA SUBUNIT"/>
    <property type="match status" value="1"/>
</dbReference>
<evidence type="ECO:0000259" key="9">
    <source>
        <dbReference type="Pfam" id="PF03345"/>
    </source>
</evidence>
<dbReference type="RefSeq" id="XP_047783567.1">
    <property type="nucleotide sequence ID" value="XM_047922314.1"/>
</dbReference>
<evidence type="ECO:0000259" key="10">
    <source>
        <dbReference type="Pfam" id="PF23358"/>
    </source>
</evidence>
<evidence type="ECO:0000256" key="5">
    <source>
        <dbReference type="ARBA" id="ARBA00022824"/>
    </source>
</evidence>
<keyword evidence="5 8" id="KW-0256">Endoplasmic reticulum</keyword>
<comment type="caution">
    <text evidence="11">The sequence shown here is derived from an EMBL/GenBank/DDBJ whole genome shotgun (WGS) entry which is preliminary data.</text>
</comment>
<reference evidence="11 12" key="1">
    <citation type="journal article" date="2021" name="Environ. Microbiol.">
        <title>Gene family expansions and transcriptome signatures uncover fungal adaptations to wood decay.</title>
        <authorList>
            <person name="Hage H."/>
            <person name="Miyauchi S."/>
            <person name="Viragh M."/>
            <person name="Drula E."/>
            <person name="Min B."/>
            <person name="Chaduli D."/>
            <person name="Navarro D."/>
            <person name="Favel A."/>
            <person name="Norest M."/>
            <person name="Lesage-Meessen L."/>
            <person name="Balint B."/>
            <person name="Merenyi Z."/>
            <person name="de Eugenio L."/>
            <person name="Morin E."/>
            <person name="Martinez A.T."/>
            <person name="Baldrian P."/>
            <person name="Stursova M."/>
            <person name="Martinez M.J."/>
            <person name="Novotny C."/>
            <person name="Magnuson J.K."/>
            <person name="Spatafora J.W."/>
            <person name="Maurice S."/>
            <person name="Pangilinan J."/>
            <person name="Andreopoulos W."/>
            <person name="LaButti K."/>
            <person name="Hundley H."/>
            <person name="Na H."/>
            <person name="Kuo A."/>
            <person name="Barry K."/>
            <person name="Lipzen A."/>
            <person name="Henrissat B."/>
            <person name="Riley R."/>
            <person name="Ahrendt S."/>
            <person name="Nagy L.G."/>
            <person name="Grigoriev I.V."/>
            <person name="Martin F."/>
            <person name="Rosso M.N."/>
        </authorList>
    </citation>
    <scope>NUCLEOTIDE SEQUENCE [LARGE SCALE GENOMIC DNA]</scope>
    <source>
        <strain evidence="11 12">CIRM-BRFM 1785</strain>
    </source>
</reference>
<sequence>MSTWSVARWLQLIQHWQLRKRCLHSSAMVSPWRFLSFLGFAAAALAKSSTGNSVLVVLDPGSSRDNFSRFFDGLEARGYELTFRTPKDAHPAVIEHDHPEYSHVILFAPESKTYSSDITPQSLVTLLSKNTNLLIAVSPKATPLTSLAAEFSLILPPPGTPLVSHFPERDTPATVIPVDVSPSNPVLSGSLPPVWFSGVPFAFNSNPHIVPILNAPPQSFAADSDADSGADAVVEAADKGGEGLWAGSSLGLVAGFQTLGGGRATWVGGVDLFSDEYAQKPTLDGNKPGNEQFAADVAAWTFQETGVLRVDGSTHHHVNETTPRDRYTINDRVTYTLRVSKYNPTSAEWEPYSGIDGMQLEFTMLDPHIRTALQPTPGVPGEYSLTFRVPDRHGVFKFNVDYKRKGWSYLQSTTVVPVVPPRHDEYPRFLSPAWPYYAGAISTSAAFLAFCALWLAGDSAEPKKSKSTKSD</sequence>
<evidence type="ECO:0000313" key="12">
    <source>
        <dbReference type="Proteomes" id="UP000814176"/>
    </source>
</evidence>
<dbReference type="InterPro" id="IPR055459">
    <property type="entry name" value="OST48_MD"/>
</dbReference>
<keyword evidence="4 8" id="KW-0812">Transmembrane</keyword>
<protein>
    <recommendedName>
        <fullName evidence="8">Dolichyl-diphosphooligosaccharide--protein glycosyltransferase subunit WBP1</fullName>
        <shortName evidence="8">Oligosaccharyl transferase subunit WBP1</shortName>
    </recommendedName>
</protein>
<name>A0ABQ8KTY7_9APHY</name>
<feature type="domain" description="OST48 N-terminal" evidence="9">
    <location>
        <begin position="54"/>
        <end position="301"/>
    </location>
</feature>
<keyword evidence="12" id="KW-1185">Reference proteome</keyword>
<dbReference type="GeneID" id="72003046"/>
<comment type="subcellular location">
    <subcellularLocation>
        <location evidence="8">Endoplasmic reticulum membrane</location>
        <topology evidence="8">Single-pass type I membrane protein</topology>
    </subcellularLocation>
    <subcellularLocation>
        <location evidence="1">Membrane</location>
        <topology evidence="1">Single-pass type I membrane protein</topology>
    </subcellularLocation>
</comment>
<evidence type="ECO:0000256" key="1">
    <source>
        <dbReference type="ARBA" id="ARBA00004479"/>
    </source>
</evidence>
<keyword evidence="7 8" id="KW-0472">Membrane</keyword>
<organism evidence="11 12">
    <name type="scientific">Rhodofomes roseus</name>
    <dbReference type="NCBI Taxonomy" id="34475"/>
    <lineage>
        <taxon>Eukaryota</taxon>
        <taxon>Fungi</taxon>
        <taxon>Dikarya</taxon>
        <taxon>Basidiomycota</taxon>
        <taxon>Agaricomycotina</taxon>
        <taxon>Agaricomycetes</taxon>
        <taxon>Polyporales</taxon>
        <taxon>Rhodofomes</taxon>
    </lineage>
</organism>
<evidence type="ECO:0000256" key="7">
    <source>
        <dbReference type="ARBA" id="ARBA00023136"/>
    </source>
</evidence>
<evidence type="ECO:0000256" key="6">
    <source>
        <dbReference type="ARBA" id="ARBA00022989"/>
    </source>
</evidence>
<comment type="function">
    <text evidence="8">Subunit of the oligosaccharyl transferase (OST) complex that catalyzes the initial transfer of a defined glycan (Glc(3)Man(9)GlcNAc(2) in eukaryotes) from the lipid carrier dolichol-pyrophosphate to an asparagine residue within an Asn-X-Ser/Thr consensus motif in nascent polypeptide chains, the first step in protein N-glycosylation. N-glycosylation occurs cotranslationally and the complex associates with the Sec61 complex at the channel-forming translocon complex that mediates protein translocation across the endoplasmic reticulum (ER).</text>
</comment>
<accession>A0ABQ8KTY7</accession>
<feature type="domain" description="OST48 middle" evidence="10">
    <location>
        <begin position="315"/>
        <end position="456"/>
    </location>
</feature>
<dbReference type="PANTHER" id="PTHR10830:SF0">
    <property type="entry name" value="DOLICHYL-DIPHOSPHOOLIGOSACCHARIDE--PROTEIN GLYCOSYLTRANSFERASE 48 KDA SUBUNIT"/>
    <property type="match status" value="1"/>
</dbReference>
<gene>
    <name evidence="11" type="ORF">C8Q71DRAFT_733201</name>
</gene>
<dbReference type="InterPro" id="IPR005013">
    <property type="entry name" value="DDOST_48_kDa_subunit"/>
</dbReference>
<evidence type="ECO:0000313" key="11">
    <source>
        <dbReference type="EMBL" id="KAH9842520.1"/>
    </source>
</evidence>
<feature type="transmembrane region" description="Helical" evidence="8">
    <location>
        <begin position="434"/>
        <end position="456"/>
    </location>
</feature>
<dbReference type="EMBL" id="JADCUA010000002">
    <property type="protein sequence ID" value="KAH9842520.1"/>
    <property type="molecule type" value="Genomic_DNA"/>
</dbReference>
<proteinExistence type="inferred from homology"/>
<dbReference type="Pfam" id="PF03345">
    <property type="entry name" value="OST48_N"/>
    <property type="match status" value="1"/>
</dbReference>
<keyword evidence="6 8" id="KW-1133">Transmembrane helix</keyword>
<comment type="similarity">
    <text evidence="3 8">Belongs to the DDOST 48 kDa subunit family.</text>
</comment>
<evidence type="ECO:0000256" key="3">
    <source>
        <dbReference type="ARBA" id="ARBA00008743"/>
    </source>
</evidence>
<comment type="subunit">
    <text evidence="8">Component of the oligosaccharyltransferase (OST) complex.</text>
</comment>
<dbReference type="Proteomes" id="UP000814176">
    <property type="component" value="Unassembled WGS sequence"/>
</dbReference>
<evidence type="ECO:0000256" key="2">
    <source>
        <dbReference type="ARBA" id="ARBA00004922"/>
    </source>
</evidence>
<comment type="pathway">
    <text evidence="2 8">Protein modification; protein glycosylation.</text>
</comment>
<evidence type="ECO:0000256" key="8">
    <source>
        <dbReference type="RuleBase" id="RU361142"/>
    </source>
</evidence>
<dbReference type="InterPro" id="IPR055457">
    <property type="entry name" value="OST48_N"/>
</dbReference>
<dbReference type="Pfam" id="PF23358">
    <property type="entry name" value="OST48_MD"/>
    <property type="match status" value="1"/>
</dbReference>
<evidence type="ECO:0000256" key="4">
    <source>
        <dbReference type="ARBA" id="ARBA00022692"/>
    </source>
</evidence>